<evidence type="ECO:0000256" key="5">
    <source>
        <dbReference type="ARBA" id="ARBA00022989"/>
    </source>
</evidence>
<dbReference type="Pfam" id="PF00528">
    <property type="entry name" value="BPD_transp_1"/>
    <property type="match status" value="1"/>
</dbReference>
<gene>
    <name evidence="9" type="ORF">CLV49_0258</name>
    <name evidence="10" type="ORF">ELQ93_15275</name>
</gene>
<evidence type="ECO:0000256" key="7">
    <source>
        <dbReference type="RuleBase" id="RU363032"/>
    </source>
</evidence>
<evidence type="ECO:0000256" key="2">
    <source>
        <dbReference type="ARBA" id="ARBA00022448"/>
    </source>
</evidence>
<dbReference type="PANTHER" id="PTHR32243:SF18">
    <property type="entry name" value="INNER MEMBRANE ABC TRANSPORTER PERMEASE PROTEIN YCJP"/>
    <property type="match status" value="1"/>
</dbReference>
<accession>A0A2P8GRR7</accession>
<dbReference type="RefSeq" id="WP_106561910.1">
    <property type="nucleotide sequence ID" value="NZ_PYAU01000001.1"/>
</dbReference>
<dbReference type="InterPro" id="IPR035906">
    <property type="entry name" value="MetI-like_sf"/>
</dbReference>
<evidence type="ECO:0000313" key="9">
    <source>
        <dbReference type="EMBL" id="PSL36661.1"/>
    </source>
</evidence>
<feature type="transmembrane region" description="Helical" evidence="7">
    <location>
        <begin position="284"/>
        <end position="305"/>
    </location>
</feature>
<dbReference type="SUPFAM" id="SSF161098">
    <property type="entry name" value="MetI-like"/>
    <property type="match status" value="1"/>
</dbReference>
<keyword evidence="12" id="KW-1185">Reference proteome</keyword>
<proteinExistence type="inferred from homology"/>
<dbReference type="Gene3D" id="1.10.3720.10">
    <property type="entry name" value="MetI-like"/>
    <property type="match status" value="1"/>
</dbReference>
<evidence type="ECO:0000256" key="3">
    <source>
        <dbReference type="ARBA" id="ARBA00022475"/>
    </source>
</evidence>
<reference evidence="9 11" key="1">
    <citation type="submission" date="2018-03" db="EMBL/GenBank/DDBJ databases">
        <title>Genomic Encyclopedia of Archaeal and Bacterial Type Strains, Phase II (KMG-II): from individual species to whole genera.</title>
        <authorList>
            <person name="Goeker M."/>
        </authorList>
    </citation>
    <scope>NUCLEOTIDE SEQUENCE [LARGE SCALE GENOMIC DNA]</scope>
    <source>
        <strain evidence="9 11">DSM 21548</strain>
    </source>
</reference>
<feature type="transmembrane region" description="Helical" evidence="7">
    <location>
        <begin position="181"/>
        <end position="204"/>
    </location>
</feature>
<keyword evidence="6 7" id="KW-0472">Membrane</keyword>
<evidence type="ECO:0000259" key="8">
    <source>
        <dbReference type="PROSITE" id="PS50928"/>
    </source>
</evidence>
<feature type="transmembrane region" description="Helical" evidence="7">
    <location>
        <begin position="113"/>
        <end position="137"/>
    </location>
</feature>
<dbReference type="EMBL" id="RZGY01000003">
    <property type="protein sequence ID" value="RUQ84182.1"/>
    <property type="molecule type" value="Genomic_DNA"/>
</dbReference>
<name>A0A2P8GRR7_9MICO</name>
<evidence type="ECO:0000313" key="11">
    <source>
        <dbReference type="Proteomes" id="UP000241203"/>
    </source>
</evidence>
<dbReference type="InterPro" id="IPR000515">
    <property type="entry name" value="MetI-like"/>
</dbReference>
<dbReference type="Proteomes" id="UP000268291">
    <property type="component" value="Unassembled WGS sequence"/>
</dbReference>
<dbReference type="OrthoDB" id="9794684at2"/>
<keyword evidence="4 7" id="KW-0812">Transmembrane</keyword>
<feature type="transmembrane region" description="Helical" evidence="7">
    <location>
        <begin position="253"/>
        <end position="272"/>
    </location>
</feature>
<evidence type="ECO:0000313" key="12">
    <source>
        <dbReference type="Proteomes" id="UP000268291"/>
    </source>
</evidence>
<organism evidence="9 11">
    <name type="scientific">Labedella gwakjiensis</name>
    <dbReference type="NCBI Taxonomy" id="390269"/>
    <lineage>
        <taxon>Bacteria</taxon>
        <taxon>Bacillati</taxon>
        <taxon>Actinomycetota</taxon>
        <taxon>Actinomycetes</taxon>
        <taxon>Micrococcales</taxon>
        <taxon>Microbacteriaceae</taxon>
        <taxon>Labedella</taxon>
    </lineage>
</organism>
<dbReference type="CDD" id="cd06261">
    <property type="entry name" value="TM_PBP2"/>
    <property type="match status" value="1"/>
</dbReference>
<dbReference type="PANTHER" id="PTHR32243">
    <property type="entry name" value="MALTOSE TRANSPORT SYSTEM PERMEASE-RELATED"/>
    <property type="match status" value="1"/>
</dbReference>
<protein>
    <submittedName>
        <fullName evidence="9">Carbohydrate ABC transporter membrane protein 2 (CUT1 family)</fullName>
    </submittedName>
    <submittedName>
        <fullName evidence="10">Carbohydrate ABC transporter permease</fullName>
    </submittedName>
</protein>
<evidence type="ECO:0000313" key="10">
    <source>
        <dbReference type="EMBL" id="RUQ84182.1"/>
    </source>
</evidence>
<keyword evidence="3" id="KW-1003">Cell membrane</keyword>
<keyword evidence="2 7" id="KW-0813">Transport</keyword>
<feature type="transmembrane region" description="Helical" evidence="7">
    <location>
        <begin position="225"/>
        <end position="247"/>
    </location>
</feature>
<sequence length="320" mass="34483">MSTSLSTAAASSTVAPVAAATALVGAPRPPARRPRAGRVRSAGARVALGIAAVVVFVCSVFPVYWMLNTSFKPNADVIAPTPQWWPENFTLRNYVTVLFEPARPDRANFPSSFVMSLGVTGLTLVICLVFAFLGALALSRFRFRGRRQFVIALLVVQMIPGEAMMFTLFGMIDGWRLLNTIIGLTIVYLAGVLPFTLWTLRGFVAGVPADLEEAAMIDGCSRGQAFWRITFPLLAPGLVATGVFAFIQAWNEFLMALIIMQSPGSYTLPIWLRAFQQSTQATNWAAIMAGSTLLAVPVVIFFLIVQGRMTGGLVSGAVKG</sequence>
<evidence type="ECO:0000256" key="6">
    <source>
        <dbReference type="ARBA" id="ARBA00023136"/>
    </source>
</evidence>
<comment type="caution">
    <text evidence="9">The sequence shown here is derived from an EMBL/GenBank/DDBJ whole genome shotgun (WGS) entry which is preliminary data.</text>
</comment>
<feature type="domain" description="ABC transmembrane type-1" evidence="8">
    <location>
        <begin position="113"/>
        <end position="305"/>
    </location>
</feature>
<comment type="subcellular location">
    <subcellularLocation>
        <location evidence="1 7">Cell membrane</location>
        <topology evidence="1 7">Multi-pass membrane protein</topology>
    </subcellularLocation>
</comment>
<keyword evidence="5 7" id="KW-1133">Transmembrane helix</keyword>
<reference evidence="10 12" key="2">
    <citation type="submission" date="2018-12" db="EMBL/GenBank/DDBJ databases">
        <authorList>
            <person name="hu s."/>
            <person name="Xu Y."/>
            <person name="Xu B."/>
            <person name="Li F."/>
        </authorList>
    </citation>
    <scope>NUCLEOTIDE SEQUENCE [LARGE SCALE GENOMIC DNA]</scope>
    <source>
        <strain evidence="10 12">KSW2-17</strain>
    </source>
</reference>
<dbReference type="Proteomes" id="UP000241203">
    <property type="component" value="Unassembled WGS sequence"/>
</dbReference>
<feature type="transmembrane region" description="Helical" evidence="7">
    <location>
        <begin position="6"/>
        <end position="26"/>
    </location>
</feature>
<dbReference type="GO" id="GO:0005886">
    <property type="term" value="C:plasma membrane"/>
    <property type="evidence" value="ECO:0007669"/>
    <property type="project" value="UniProtKB-SubCell"/>
</dbReference>
<dbReference type="PROSITE" id="PS50928">
    <property type="entry name" value="ABC_TM1"/>
    <property type="match status" value="1"/>
</dbReference>
<dbReference type="AlphaFoldDB" id="A0A2P8GRR7"/>
<dbReference type="EMBL" id="PYAU01000001">
    <property type="protein sequence ID" value="PSL36661.1"/>
    <property type="molecule type" value="Genomic_DNA"/>
</dbReference>
<dbReference type="GO" id="GO:0055085">
    <property type="term" value="P:transmembrane transport"/>
    <property type="evidence" value="ECO:0007669"/>
    <property type="project" value="InterPro"/>
</dbReference>
<dbReference type="InterPro" id="IPR050901">
    <property type="entry name" value="BP-dep_ABC_trans_perm"/>
</dbReference>
<evidence type="ECO:0000256" key="1">
    <source>
        <dbReference type="ARBA" id="ARBA00004651"/>
    </source>
</evidence>
<comment type="similarity">
    <text evidence="7">Belongs to the binding-protein-dependent transport system permease family.</text>
</comment>
<feature type="transmembrane region" description="Helical" evidence="7">
    <location>
        <begin position="46"/>
        <end position="67"/>
    </location>
</feature>
<evidence type="ECO:0000256" key="4">
    <source>
        <dbReference type="ARBA" id="ARBA00022692"/>
    </source>
</evidence>
<feature type="transmembrane region" description="Helical" evidence="7">
    <location>
        <begin position="149"/>
        <end position="169"/>
    </location>
</feature>